<comment type="caution">
    <text evidence="11">The sequence shown here is derived from an EMBL/GenBank/DDBJ whole genome shotgun (WGS) entry which is preliminary data.</text>
</comment>
<keyword evidence="9" id="KW-0472">Membrane</keyword>
<evidence type="ECO:0000256" key="5">
    <source>
        <dbReference type="ARBA" id="ARBA00022692"/>
    </source>
</evidence>
<evidence type="ECO:0000256" key="3">
    <source>
        <dbReference type="ARBA" id="ARBA00022676"/>
    </source>
</evidence>
<evidence type="ECO:0000313" key="11">
    <source>
        <dbReference type="EMBL" id="KAI1725861.1"/>
    </source>
</evidence>
<dbReference type="AlphaFoldDB" id="A0AAD4NGC8"/>
<organism evidence="11 12">
    <name type="scientific">Ditylenchus destructor</name>
    <dbReference type="NCBI Taxonomy" id="166010"/>
    <lineage>
        <taxon>Eukaryota</taxon>
        <taxon>Metazoa</taxon>
        <taxon>Ecdysozoa</taxon>
        <taxon>Nematoda</taxon>
        <taxon>Chromadorea</taxon>
        <taxon>Rhabditida</taxon>
        <taxon>Tylenchina</taxon>
        <taxon>Tylenchomorpha</taxon>
        <taxon>Sphaerularioidea</taxon>
        <taxon>Anguinidae</taxon>
        <taxon>Anguininae</taxon>
        <taxon>Ditylenchus</taxon>
    </lineage>
</organism>
<dbReference type="Proteomes" id="UP001201812">
    <property type="component" value="Unassembled WGS sequence"/>
</dbReference>
<accession>A0AAD4NGC8</accession>
<evidence type="ECO:0000256" key="10">
    <source>
        <dbReference type="RuleBase" id="RU363063"/>
    </source>
</evidence>
<dbReference type="Pfam" id="PF01762">
    <property type="entry name" value="Galactosyl_T"/>
    <property type="match status" value="1"/>
</dbReference>
<dbReference type="GO" id="GO:0000139">
    <property type="term" value="C:Golgi membrane"/>
    <property type="evidence" value="ECO:0007669"/>
    <property type="project" value="UniProtKB-SubCell"/>
</dbReference>
<evidence type="ECO:0000256" key="7">
    <source>
        <dbReference type="ARBA" id="ARBA00022989"/>
    </source>
</evidence>
<dbReference type="PANTHER" id="PTHR11214">
    <property type="entry name" value="BETA-1,3-N-ACETYLGLUCOSAMINYLTRANSFERASE"/>
    <property type="match status" value="1"/>
</dbReference>
<name>A0AAD4NGC8_9BILA</name>
<keyword evidence="12" id="KW-1185">Reference proteome</keyword>
<keyword evidence="3 10" id="KW-0328">Glycosyltransferase</keyword>
<keyword evidence="4" id="KW-0808">Transferase</keyword>
<proteinExistence type="inferred from homology"/>
<sequence length="343" mass="40220">MCNSSLPEMKFCKCELHTPNGVLSNFGSLLQMALRENLSIQWREFQINFVNCNRPYRISTLQSNYCDNKTIFVFIASRPDSFAVRTAIRQTWAKDMKSDMFTRFIIGAKHDPNIASQLVREMQTFGDIIFVDIPDTYRLLFVKVYAAFQWQQVFCPKVKWVLKIDDDSIVNVDRLRFWMTKRMEPIRLKYPSTIFGRLNSFATPARGIRSKWHISRDDYSGWFYPTYAYGNIYILSNNAVMDILHQTEFVTSFAIEDVLFTGIVAHMAGINTVDISMHLSMFRKRPTRGLCENGTPYLMTLANFRVKNKSEIVPMYSQEYDAFRKLPCHKQWTWDAIWQLIDP</sequence>
<dbReference type="GO" id="GO:0016758">
    <property type="term" value="F:hexosyltransferase activity"/>
    <property type="evidence" value="ECO:0007669"/>
    <property type="project" value="InterPro"/>
</dbReference>
<comment type="similarity">
    <text evidence="2 10">Belongs to the glycosyltransferase 31 family.</text>
</comment>
<evidence type="ECO:0000256" key="2">
    <source>
        <dbReference type="ARBA" id="ARBA00008661"/>
    </source>
</evidence>
<keyword evidence="6" id="KW-0735">Signal-anchor</keyword>
<evidence type="ECO:0000256" key="1">
    <source>
        <dbReference type="ARBA" id="ARBA00004323"/>
    </source>
</evidence>
<gene>
    <name evidence="11" type="ORF">DdX_02545</name>
</gene>
<evidence type="ECO:0000313" key="12">
    <source>
        <dbReference type="Proteomes" id="UP001201812"/>
    </source>
</evidence>
<evidence type="ECO:0000256" key="8">
    <source>
        <dbReference type="ARBA" id="ARBA00023034"/>
    </source>
</evidence>
<dbReference type="EMBL" id="JAKKPZ010000002">
    <property type="protein sequence ID" value="KAI1725861.1"/>
    <property type="molecule type" value="Genomic_DNA"/>
</dbReference>
<reference evidence="11" key="1">
    <citation type="submission" date="2022-01" db="EMBL/GenBank/DDBJ databases">
        <title>Genome Sequence Resource for Two Populations of Ditylenchus destructor, the Migratory Endoparasitic Phytonematode.</title>
        <authorList>
            <person name="Zhang H."/>
            <person name="Lin R."/>
            <person name="Xie B."/>
        </authorList>
    </citation>
    <scope>NUCLEOTIDE SEQUENCE</scope>
    <source>
        <strain evidence="11">BazhouSP</strain>
    </source>
</reference>
<dbReference type="GO" id="GO:0006493">
    <property type="term" value="P:protein O-linked glycosylation"/>
    <property type="evidence" value="ECO:0007669"/>
    <property type="project" value="TreeGrafter"/>
</dbReference>
<dbReference type="InterPro" id="IPR002659">
    <property type="entry name" value="Glyco_trans_31"/>
</dbReference>
<protein>
    <recommendedName>
        <fullName evidence="10">Hexosyltransferase</fullName>
        <ecNumber evidence="10">2.4.1.-</ecNumber>
    </recommendedName>
</protein>
<keyword evidence="5" id="KW-0812">Transmembrane</keyword>
<dbReference type="Gene3D" id="3.90.550.50">
    <property type="match status" value="1"/>
</dbReference>
<comment type="subcellular location">
    <subcellularLocation>
        <location evidence="1 10">Golgi apparatus membrane</location>
        <topology evidence="1 10">Single-pass type II membrane protein</topology>
    </subcellularLocation>
</comment>
<dbReference type="EC" id="2.4.1.-" evidence="10"/>
<keyword evidence="8 10" id="KW-0333">Golgi apparatus</keyword>
<evidence type="ECO:0000256" key="9">
    <source>
        <dbReference type="ARBA" id="ARBA00023136"/>
    </source>
</evidence>
<keyword evidence="7" id="KW-1133">Transmembrane helix</keyword>
<dbReference type="PANTHER" id="PTHR11214:SF3">
    <property type="entry name" value="BETA-1,3-GALACTOSYLTRANSFERASE 6"/>
    <property type="match status" value="1"/>
</dbReference>
<evidence type="ECO:0000256" key="6">
    <source>
        <dbReference type="ARBA" id="ARBA00022968"/>
    </source>
</evidence>
<evidence type="ECO:0000256" key="4">
    <source>
        <dbReference type="ARBA" id="ARBA00022679"/>
    </source>
</evidence>